<evidence type="ECO:0000256" key="6">
    <source>
        <dbReference type="SAM" id="Coils"/>
    </source>
</evidence>
<organism evidence="9 10">
    <name type="scientific">Dentipellis fragilis</name>
    <dbReference type="NCBI Taxonomy" id="205917"/>
    <lineage>
        <taxon>Eukaryota</taxon>
        <taxon>Fungi</taxon>
        <taxon>Dikarya</taxon>
        <taxon>Basidiomycota</taxon>
        <taxon>Agaricomycotina</taxon>
        <taxon>Agaricomycetes</taxon>
        <taxon>Russulales</taxon>
        <taxon>Hericiaceae</taxon>
        <taxon>Dentipellis</taxon>
    </lineage>
</organism>
<dbReference type="Gene3D" id="3.30.50.10">
    <property type="entry name" value="Erythroid Transcription Factor GATA-1, subunit A"/>
    <property type="match status" value="1"/>
</dbReference>
<feature type="site" description="Histone H3K4me3 binding" evidence="4">
    <location>
        <position position="300"/>
    </location>
</feature>
<feature type="compositionally biased region" description="Polar residues" evidence="7">
    <location>
        <begin position="879"/>
        <end position="889"/>
    </location>
</feature>
<dbReference type="PANTHER" id="PTHR10333:SF103">
    <property type="entry name" value="INHIBITOR OF GROWTH PROTEIN 3"/>
    <property type="match status" value="1"/>
</dbReference>
<feature type="compositionally biased region" description="Basic and acidic residues" evidence="7">
    <location>
        <begin position="801"/>
        <end position="810"/>
    </location>
</feature>
<evidence type="ECO:0000313" key="9">
    <source>
        <dbReference type="EMBL" id="TFY69176.1"/>
    </source>
</evidence>
<dbReference type="InterPro" id="IPR028651">
    <property type="entry name" value="ING_fam"/>
</dbReference>
<dbReference type="GO" id="GO:0043565">
    <property type="term" value="F:sequence-specific DNA binding"/>
    <property type="evidence" value="ECO:0007669"/>
    <property type="project" value="InterPro"/>
</dbReference>
<reference evidence="9 10" key="1">
    <citation type="submission" date="2019-02" db="EMBL/GenBank/DDBJ databases">
        <title>Genome sequencing of the rare red list fungi Dentipellis fragilis.</title>
        <authorList>
            <person name="Buettner E."/>
            <person name="Kellner H."/>
        </authorList>
    </citation>
    <scope>NUCLEOTIDE SEQUENCE [LARGE SCALE GENOMIC DNA]</scope>
    <source>
        <strain evidence="9 10">DSM 105465</strain>
    </source>
</reference>
<evidence type="ECO:0000256" key="5">
    <source>
        <dbReference type="PROSITE-ProRule" id="PRU00094"/>
    </source>
</evidence>
<keyword evidence="3" id="KW-0804">Transcription</keyword>
<feature type="compositionally biased region" description="Low complexity" evidence="7">
    <location>
        <begin position="811"/>
        <end position="854"/>
    </location>
</feature>
<keyword evidence="5" id="KW-0863">Zinc-finger</keyword>
<comment type="caution">
    <text evidence="9">The sequence shown here is derived from an EMBL/GenBank/DDBJ whole genome shotgun (WGS) entry which is preliminary data.</text>
</comment>
<keyword evidence="5" id="KW-0479">Metal-binding</keyword>
<evidence type="ECO:0000256" key="4">
    <source>
        <dbReference type="PIRSR" id="PIRSR628651-50"/>
    </source>
</evidence>
<sequence length="969" mass="106330">MARRTRWGSGWRAGAWRRADIFRAVAWMIANRISDSFSRRASSSEGSWRLSSAATGACDILSVCSFADMEEAAAIAAEYIATLENLPGEVQHLLAEIKHKESRSQEVQSEIQKETAKYIRHSLRNGATAVSAKDSQIPQKIRDDYVEIDRLAEEKMQLSQRMIDLITAGARRLDFDLSKVLVLQGDLDSGQQGTYVMTARNPVQQINDSLRNAMTLPEALPVQPVVTATTPAGSAPLKSMYLCAFLSSAVSTPSIKLPSPAPAVSQPPAQRLRPDEDAEGEEDVEDMAEEGEDNEDKSLYCFCQERSWGEMIACDNPECAYQWVLASGNGEGLHEARQAGEYVGRVGEREVRRDLEWPAQWTSLFLRIPMGKGTEAGKHGTGWKSPGSALAHLSFHGHVGRVASRHGGVTRARRGCGAVTGLGRNGLCPVAARRYTPASPVISLVFIPLPLSRPRSLSLQPAFVFMDPFHFDAYTSYSDASTPRTPSPRTDDFHPLSSSPANFKVDLEPVRNIFADPMADDHTVAPEGHHVWSGVQHNTSYGYNHRGSLLQELYDHDIAPEHQMPQDAYADHQPEWQHNHHRNDQIHPPEMSIMRRATYPYVRQDRDDSGQYAAPIFIHQDHEPMMGSYSSRTDTLYGEPLPLVDNSPQYISLGPNPAMQSMSSSPASSYHEFDKMDHHVKLEESAPVIVPSQTCLYRPSSSGPAPPISYLSPHTGLPVQHTDDAASKETQYLRRRCFNCSQTEPPSWRRSTLNPGKIVCNKCGLYERTHLRPRPLRFDELRTGSKSRKAAKNASKGSPVVKKEEVEPMSRRASVSSSSSAQTSSDWDDSVSVYSSSGSAPPSSYNSPAAASFSLPMDQRSSHSPPLMPRDGGIRLPNTPLSEIASLQSGPGPRKSATAPDYVPAPPADVPQGDFYGRRCSLPSDLAGGPGMSQRQGDIPEVTGWQTVPMSDLNKGRGKHSPAPKAVAA</sequence>
<dbReference type="InterPro" id="IPR011011">
    <property type="entry name" value="Znf_FYVE_PHD"/>
</dbReference>
<dbReference type="InterPro" id="IPR024610">
    <property type="entry name" value="ING_N_histone-binding"/>
</dbReference>
<accession>A0A4Y9Z2V2</accession>
<evidence type="ECO:0000256" key="3">
    <source>
        <dbReference type="ARBA" id="ARBA00023163"/>
    </source>
</evidence>
<dbReference type="SMART" id="SM00401">
    <property type="entry name" value="ZnF_GATA"/>
    <property type="match status" value="1"/>
</dbReference>
<dbReference type="Pfam" id="PF12998">
    <property type="entry name" value="ING"/>
    <property type="match status" value="1"/>
</dbReference>
<protein>
    <recommendedName>
        <fullName evidence="8">GATA-type domain-containing protein</fullName>
    </recommendedName>
</protein>
<keyword evidence="10" id="KW-1185">Reference proteome</keyword>
<feature type="site" description="Histone H3K4me3 binding" evidence="4">
    <location>
        <position position="323"/>
    </location>
</feature>
<dbReference type="Gene3D" id="3.30.40.10">
    <property type="entry name" value="Zinc/RING finger domain, C3HC4 (zinc finger)"/>
    <property type="match status" value="1"/>
</dbReference>
<dbReference type="PROSITE" id="PS50114">
    <property type="entry name" value="GATA_ZN_FINGER_2"/>
    <property type="match status" value="1"/>
</dbReference>
<keyword evidence="5" id="KW-0862">Zinc</keyword>
<feature type="site" description="Histone H3K4me3 binding" evidence="4">
    <location>
        <position position="311"/>
    </location>
</feature>
<dbReference type="SUPFAM" id="SSF57716">
    <property type="entry name" value="Glucocorticoid receptor-like (DNA-binding domain)"/>
    <property type="match status" value="1"/>
</dbReference>
<feature type="region of interest" description="Disordered" evidence="7">
    <location>
        <begin position="478"/>
        <end position="500"/>
    </location>
</feature>
<dbReference type="SUPFAM" id="SSF57903">
    <property type="entry name" value="FYVE/PHD zinc finger"/>
    <property type="match status" value="1"/>
</dbReference>
<feature type="domain" description="GATA-type" evidence="8">
    <location>
        <begin position="735"/>
        <end position="788"/>
    </location>
</feature>
<evidence type="ECO:0000256" key="7">
    <source>
        <dbReference type="SAM" id="MobiDB-lite"/>
    </source>
</evidence>
<keyword evidence="1" id="KW-0156">Chromatin regulator</keyword>
<dbReference type="OrthoDB" id="515401at2759"/>
<dbReference type="InterPro" id="IPR000679">
    <property type="entry name" value="Znf_GATA"/>
</dbReference>
<evidence type="ECO:0000259" key="8">
    <source>
        <dbReference type="PROSITE" id="PS50114"/>
    </source>
</evidence>
<keyword evidence="6" id="KW-0175">Coiled coil</keyword>
<dbReference type="CDD" id="cd16858">
    <property type="entry name" value="ING_ING3_Yng2p"/>
    <property type="match status" value="1"/>
</dbReference>
<dbReference type="Proteomes" id="UP000298327">
    <property type="component" value="Unassembled WGS sequence"/>
</dbReference>
<dbReference type="SMART" id="SM01408">
    <property type="entry name" value="ING"/>
    <property type="match status" value="1"/>
</dbReference>
<name>A0A4Y9Z2V2_9AGAM</name>
<dbReference type="STRING" id="205917.A0A4Y9Z2V2"/>
<feature type="site" description="Histone H3K4me3 binding" evidence="4">
    <location>
        <position position="315"/>
    </location>
</feature>
<keyword evidence="2" id="KW-0805">Transcription regulation</keyword>
<dbReference type="AlphaFoldDB" id="A0A4Y9Z2V2"/>
<feature type="compositionally biased region" description="Acidic residues" evidence="7">
    <location>
        <begin position="276"/>
        <end position="295"/>
    </location>
</feature>
<dbReference type="CDD" id="cd00202">
    <property type="entry name" value="ZnF_GATA"/>
    <property type="match status" value="1"/>
</dbReference>
<evidence type="ECO:0000256" key="2">
    <source>
        <dbReference type="ARBA" id="ARBA00023015"/>
    </source>
</evidence>
<evidence type="ECO:0000313" key="10">
    <source>
        <dbReference type="Proteomes" id="UP000298327"/>
    </source>
</evidence>
<dbReference type="EMBL" id="SEOQ01000143">
    <property type="protein sequence ID" value="TFY69176.1"/>
    <property type="molecule type" value="Genomic_DNA"/>
</dbReference>
<dbReference type="GO" id="GO:0000785">
    <property type="term" value="C:chromatin"/>
    <property type="evidence" value="ECO:0007669"/>
    <property type="project" value="UniProtKB-ARBA"/>
</dbReference>
<proteinExistence type="predicted"/>
<feature type="region of interest" description="Disordered" evidence="7">
    <location>
        <begin position="256"/>
        <end position="295"/>
    </location>
</feature>
<dbReference type="InterPro" id="IPR013083">
    <property type="entry name" value="Znf_RING/FYVE/PHD"/>
</dbReference>
<feature type="region of interest" description="Disordered" evidence="7">
    <location>
        <begin position="777"/>
        <end position="969"/>
    </location>
</feature>
<evidence type="ECO:0000256" key="1">
    <source>
        <dbReference type="ARBA" id="ARBA00022853"/>
    </source>
</evidence>
<feature type="compositionally biased region" description="Polar residues" evidence="7">
    <location>
        <begin position="478"/>
        <end position="488"/>
    </location>
</feature>
<dbReference type="PANTHER" id="PTHR10333">
    <property type="entry name" value="INHIBITOR OF GROWTH PROTEIN"/>
    <property type="match status" value="1"/>
</dbReference>
<feature type="coiled-coil region" evidence="6">
    <location>
        <begin position="90"/>
        <end position="117"/>
    </location>
</feature>
<dbReference type="InterPro" id="IPR013088">
    <property type="entry name" value="Znf_NHR/GATA"/>
</dbReference>
<dbReference type="Gene3D" id="6.10.140.1740">
    <property type="match status" value="1"/>
</dbReference>
<dbReference type="GO" id="GO:0006355">
    <property type="term" value="P:regulation of DNA-templated transcription"/>
    <property type="evidence" value="ECO:0007669"/>
    <property type="project" value="InterPro"/>
</dbReference>
<dbReference type="GO" id="GO:0006325">
    <property type="term" value="P:chromatin organization"/>
    <property type="evidence" value="ECO:0007669"/>
    <property type="project" value="UniProtKB-KW"/>
</dbReference>
<dbReference type="GO" id="GO:0008270">
    <property type="term" value="F:zinc ion binding"/>
    <property type="evidence" value="ECO:0007669"/>
    <property type="project" value="UniProtKB-KW"/>
</dbReference>
<gene>
    <name evidence="9" type="ORF">EVG20_g3246</name>
</gene>
<dbReference type="Pfam" id="PF00320">
    <property type="entry name" value="GATA"/>
    <property type="match status" value="1"/>
</dbReference>